<dbReference type="Proteomes" id="UP000813444">
    <property type="component" value="Unassembled WGS sequence"/>
</dbReference>
<dbReference type="EMBL" id="JAGPNK010000001">
    <property type="protein sequence ID" value="KAH7328209.1"/>
    <property type="molecule type" value="Genomic_DNA"/>
</dbReference>
<keyword evidence="2" id="KW-1133">Transmembrane helix</keyword>
<feature type="region of interest" description="Disordered" evidence="1">
    <location>
        <begin position="61"/>
        <end position="87"/>
    </location>
</feature>
<dbReference type="OrthoDB" id="5220781at2759"/>
<sequence>MFKAMSPVYKPPVAVFEEIKWEITESRISTVISMLPASLQSRINPFRSLRRSSSLYNLRTNDIVDEPSPSSVSSGTSTPCPPRRRVRPLSDTDALALTKGRVVTEDPDGITVDELTVRPPPLPRRQDGASGRAASGIHWKFARQGAGLVNVSMDGYQYSMDDENSAFERKAYMDGLTYLLKGLPQDLNTREVDQLRSALPQTLNQGEYTASAGHSKPGHSRTMLHRTVQTVVVNVVLLLHMLLPYLLLCVNYAAKMERKYKVSERLVGHGMELATTVGRSGAILTERMCNLNDGRVGRALSDILIWTIDGITRGISDGVREGLVIVET</sequence>
<feature type="transmembrane region" description="Helical" evidence="2">
    <location>
        <begin position="231"/>
        <end position="254"/>
    </location>
</feature>
<comment type="caution">
    <text evidence="3">The sequence shown here is derived from an EMBL/GenBank/DDBJ whole genome shotgun (WGS) entry which is preliminary data.</text>
</comment>
<evidence type="ECO:0000256" key="2">
    <source>
        <dbReference type="SAM" id="Phobius"/>
    </source>
</evidence>
<feature type="compositionally biased region" description="Low complexity" evidence="1">
    <location>
        <begin position="67"/>
        <end position="78"/>
    </location>
</feature>
<evidence type="ECO:0000313" key="4">
    <source>
        <dbReference type="Proteomes" id="UP000813444"/>
    </source>
</evidence>
<dbReference type="AlphaFoldDB" id="A0A8K0T6W1"/>
<keyword evidence="4" id="KW-1185">Reference proteome</keyword>
<evidence type="ECO:0000313" key="3">
    <source>
        <dbReference type="EMBL" id="KAH7328209.1"/>
    </source>
</evidence>
<protein>
    <submittedName>
        <fullName evidence="3">Uncharacterized protein</fullName>
    </submittedName>
</protein>
<organism evidence="3 4">
    <name type="scientific">Stachybotrys elegans</name>
    <dbReference type="NCBI Taxonomy" id="80388"/>
    <lineage>
        <taxon>Eukaryota</taxon>
        <taxon>Fungi</taxon>
        <taxon>Dikarya</taxon>
        <taxon>Ascomycota</taxon>
        <taxon>Pezizomycotina</taxon>
        <taxon>Sordariomycetes</taxon>
        <taxon>Hypocreomycetidae</taxon>
        <taxon>Hypocreales</taxon>
        <taxon>Stachybotryaceae</taxon>
        <taxon>Stachybotrys</taxon>
    </lineage>
</organism>
<keyword evidence="2" id="KW-0812">Transmembrane</keyword>
<accession>A0A8K0T6W1</accession>
<keyword evidence="2" id="KW-0472">Membrane</keyword>
<name>A0A8K0T6W1_9HYPO</name>
<reference evidence="3" key="1">
    <citation type="journal article" date="2021" name="Nat. Commun.">
        <title>Genetic determinants of endophytism in the Arabidopsis root mycobiome.</title>
        <authorList>
            <person name="Mesny F."/>
            <person name="Miyauchi S."/>
            <person name="Thiergart T."/>
            <person name="Pickel B."/>
            <person name="Atanasova L."/>
            <person name="Karlsson M."/>
            <person name="Huettel B."/>
            <person name="Barry K.W."/>
            <person name="Haridas S."/>
            <person name="Chen C."/>
            <person name="Bauer D."/>
            <person name="Andreopoulos W."/>
            <person name="Pangilinan J."/>
            <person name="LaButti K."/>
            <person name="Riley R."/>
            <person name="Lipzen A."/>
            <person name="Clum A."/>
            <person name="Drula E."/>
            <person name="Henrissat B."/>
            <person name="Kohler A."/>
            <person name="Grigoriev I.V."/>
            <person name="Martin F.M."/>
            <person name="Hacquard S."/>
        </authorList>
    </citation>
    <scope>NUCLEOTIDE SEQUENCE</scope>
    <source>
        <strain evidence="3">MPI-CAGE-CH-0235</strain>
    </source>
</reference>
<evidence type="ECO:0000256" key="1">
    <source>
        <dbReference type="SAM" id="MobiDB-lite"/>
    </source>
</evidence>
<gene>
    <name evidence="3" type="ORF">B0I35DRAFT_506725</name>
</gene>
<proteinExistence type="predicted"/>